<dbReference type="Proteomes" id="UP000426027">
    <property type="component" value="Chromosome"/>
</dbReference>
<gene>
    <name evidence="3" type="ORF">GLV81_14640</name>
</gene>
<dbReference type="AlphaFoldDB" id="A0A6I6GNC4"/>
<feature type="chain" id="PRO_5026234792" evidence="2">
    <location>
        <begin position="23"/>
        <end position="68"/>
    </location>
</feature>
<proteinExistence type="predicted"/>
<sequence>MYCHMKKALMLAFAASPLSLLAHEGHGHVAGNNPLHYVAEPMHAMLLVVAISIVAAAVYAIKKQRNKS</sequence>
<keyword evidence="1" id="KW-0472">Membrane</keyword>
<reference evidence="3 4" key="1">
    <citation type="submission" date="2019-11" db="EMBL/GenBank/DDBJ databases">
        <authorList>
            <person name="Im W.T."/>
        </authorList>
    </citation>
    <scope>NUCLEOTIDE SEQUENCE [LARGE SCALE GENOMIC DNA]</scope>
    <source>
        <strain evidence="3 4">SB-02</strain>
    </source>
</reference>
<keyword evidence="4" id="KW-1185">Reference proteome</keyword>
<evidence type="ECO:0000256" key="1">
    <source>
        <dbReference type="SAM" id="Phobius"/>
    </source>
</evidence>
<name>A0A6I6GNC4_9BACT</name>
<dbReference type="EMBL" id="CP046566">
    <property type="protein sequence ID" value="QGW29178.1"/>
    <property type="molecule type" value="Genomic_DNA"/>
</dbReference>
<feature type="transmembrane region" description="Helical" evidence="1">
    <location>
        <begin position="43"/>
        <end position="61"/>
    </location>
</feature>
<dbReference type="KEGG" id="fls:GLV81_14640"/>
<keyword evidence="1" id="KW-0812">Transmembrane</keyword>
<keyword evidence="1" id="KW-1133">Transmembrane helix</keyword>
<organism evidence="3 4">
    <name type="scientific">Phnomibacter ginsenosidimutans</name>
    <dbReference type="NCBI Taxonomy" id="2676868"/>
    <lineage>
        <taxon>Bacteria</taxon>
        <taxon>Pseudomonadati</taxon>
        <taxon>Bacteroidota</taxon>
        <taxon>Chitinophagia</taxon>
        <taxon>Chitinophagales</taxon>
        <taxon>Chitinophagaceae</taxon>
        <taxon>Phnomibacter</taxon>
    </lineage>
</organism>
<evidence type="ECO:0000313" key="3">
    <source>
        <dbReference type="EMBL" id="QGW29178.1"/>
    </source>
</evidence>
<keyword evidence="2" id="KW-0732">Signal</keyword>
<evidence type="ECO:0000313" key="4">
    <source>
        <dbReference type="Proteomes" id="UP000426027"/>
    </source>
</evidence>
<accession>A0A6I6GNC4</accession>
<protein>
    <submittedName>
        <fullName evidence="3">Uncharacterized protein</fullName>
    </submittedName>
</protein>
<feature type="signal peptide" evidence="2">
    <location>
        <begin position="1"/>
        <end position="22"/>
    </location>
</feature>
<evidence type="ECO:0000256" key="2">
    <source>
        <dbReference type="SAM" id="SignalP"/>
    </source>
</evidence>